<feature type="compositionally biased region" description="Acidic residues" evidence="1">
    <location>
        <begin position="89"/>
        <end position="98"/>
    </location>
</feature>
<accession>A0A2P5E4U7</accession>
<evidence type="ECO:0000256" key="1">
    <source>
        <dbReference type="SAM" id="MobiDB-lite"/>
    </source>
</evidence>
<organism evidence="2 3">
    <name type="scientific">Parasponia andersonii</name>
    <name type="common">Sponia andersonii</name>
    <dbReference type="NCBI Taxonomy" id="3476"/>
    <lineage>
        <taxon>Eukaryota</taxon>
        <taxon>Viridiplantae</taxon>
        <taxon>Streptophyta</taxon>
        <taxon>Embryophyta</taxon>
        <taxon>Tracheophyta</taxon>
        <taxon>Spermatophyta</taxon>
        <taxon>Magnoliopsida</taxon>
        <taxon>eudicotyledons</taxon>
        <taxon>Gunneridae</taxon>
        <taxon>Pentapetalae</taxon>
        <taxon>rosids</taxon>
        <taxon>fabids</taxon>
        <taxon>Rosales</taxon>
        <taxon>Cannabaceae</taxon>
        <taxon>Parasponia</taxon>
    </lineage>
</organism>
<dbReference type="AlphaFoldDB" id="A0A2P5E4U7"/>
<comment type="caution">
    <text evidence="2">The sequence shown here is derived from an EMBL/GenBank/DDBJ whole genome shotgun (WGS) entry which is preliminary data.</text>
</comment>
<reference evidence="3" key="1">
    <citation type="submission" date="2016-06" db="EMBL/GenBank/DDBJ databases">
        <title>Parallel loss of symbiosis genes in relatives of nitrogen-fixing non-legume Parasponia.</title>
        <authorList>
            <person name="Van Velzen R."/>
            <person name="Holmer R."/>
            <person name="Bu F."/>
            <person name="Rutten L."/>
            <person name="Van Zeijl A."/>
            <person name="Liu W."/>
            <person name="Santuari L."/>
            <person name="Cao Q."/>
            <person name="Sharma T."/>
            <person name="Shen D."/>
            <person name="Roswanjaya Y."/>
            <person name="Wardhani T."/>
            <person name="Kalhor M.S."/>
            <person name="Jansen J."/>
            <person name="Van den Hoogen J."/>
            <person name="Gungor B."/>
            <person name="Hartog M."/>
            <person name="Hontelez J."/>
            <person name="Verver J."/>
            <person name="Yang W.-C."/>
            <person name="Schijlen E."/>
            <person name="Repin R."/>
            <person name="Schilthuizen M."/>
            <person name="Schranz E."/>
            <person name="Heidstra R."/>
            <person name="Miyata K."/>
            <person name="Fedorova E."/>
            <person name="Kohlen W."/>
            <person name="Bisseling T."/>
            <person name="Smit S."/>
            <person name="Geurts R."/>
        </authorList>
    </citation>
    <scope>NUCLEOTIDE SEQUENCE [LARGE SCALE GENOMIC DNA]</scope>
    <source>
        <strain evidence="3">cv. WU1-14</strain>
    </source>
</reference>
<dbReference type="Proteomes" id="UP000237105">
    <property type="component" value="Unassembled WGS sequence"/>
</dbReference>
<name>A0A2P5E4U7_PARAD</name>
<gene>
    <name evidence="2" type="ORF">PanWU01x14_000660</name>
</gene>
<feature type="compositionally biased region" description="Pro residues" evidence="1">
    <location>
        <begin position="1"/>
        <end position="14"/>
    </location>
</feature>
<feature type="region of interest" description="Disordered" evidence="1">
    <location>
        <begin position="1"/>
        <end position="25"/>
    </location>
</feature>
<dbReference type="OrthoDB" id="1722624at2759"/>
<dbReference type="EMBL" id="JXTB01000001">
    <property type="protein sequence ID" value="PON80510.1"/>
    <property type="molecule type" value="Genomic_DNA"/>
</dbReference>
<proteinExistence type="predicted"/>
<feature type="region of interest" description="Disordered" evidence="1">
    <location>
        <begin position="84"/>
        <end position="104"/>
    </location>
</feature>
<evidence type="ECO:0000313" key="2">
    <source>
        <dbReference type="EMBL" id="PON80510.1"/>
    </source>
</evidence>
<protein>
    <submittedName>
        <fullName evidence="2">Uncharacterized protein</fullName>
    </submittedName>
</protein>
<keyword evidence="3" id="KW-1185">Reference proteome</keyword>
<sequence>MNPPQPEPDHPVPSSPSRLLLTVTPTSGSHRKIAIAVDLSDESAYAEKDGEGGDNDGVKGGGRTGAAAVGSGVVAKAVVQQVELHPVPEEEQEYLDASDEPKDF</sequence>
<evidence type="ECO:0000313" key="3">
    <source>
        <dbReference type="Proteomes" id="UP000237105"/>
    </source>
</evidence>